<dbReference type="CDD" id="cd02440">
    <property type="entry name" value="AdoMet_MTases"/>
    <property type="match status" value="1"/>
</dbReference>
<dbReference type="PANTHER" id="PTHR43591:SF24">
    <property type="entry name" value="2-METHOXY-6-POLYPRENYL-1,4-BENZOQUINOL METHYLASE, MITOCHONDRIAL"/>
    <property type="match status" value="1"/>
</dbReference>
<dbReference type="Pfam" id="PF08241">
    <property type="entry name" value="Methyltransf_11"/>
    <property type="match status" value="1"/>
</dbReference>
<dbReference type="Gene3D" id="3.40.50.150">
    <property type="entry name" value="Vaccinia Virus protein VP39"/>
    <property type="match status" value="1"/>
</dbReference>
<evidence type="ECO:0000313" key="3">
    <source>
        <dbReference type="Proteomes" id="UP000011074"/>
    </source>
</evidence>
<reference evidence="2" key="3">
    <citation type="journal article" date="2021" name="bioRxiv">
        <title>Bilateral symmetry of linear streptomycete chromosomes.</title>
        <authorList>
            <person name="Algora-Gallardo L."/>
            <person name="Schniete J.K."/>
            <person name="Mark D.R."/>
            <person name="Hunter I.S."/>
            <person name="Herron P.R."/>
        </authorList>
    </citation>
    <scope>NUCLEOTIDE SEQUENCE</scope>
    <source>
        <strain evidence="2">ATCC 10970</strain>
    </source>
</reference>
<reference evidence="2" key="2">
    <citation type="submission" date="2020-01" db="EMBL/GenBank/DDBJ databases">
        <authorList>
            <person name="Algora L."/>
            <person name="Schniete J.K."/>
            <person name="MacFadyen A."/>
            <person name="Hoskisson P.A."/>
            <person name="Hunter I.S."/>
            <person name="Herron P.R."/>
        </authorList>
    </citation>
    <scope>NUCLEOTIDE SEQUENCE</scope>
    <source>
        <strain evidence="2">ATCC 10970</strain>
    </source>
</reference>
<feature type="domain" description="Methyltransferase type 11" evidence="1">
    <location>
        <begin position="110"/>
        <end position="205"/>
    </location>
</feature>
<dbReference type="RefSeq" id="WP_063727274.1">
    <property type="nucleotide sequence ID" value="NZ_CP048261.1"/>
</dbReference>
<dbReference type="GO" id="GO:0032259">
    <property type="term" value="P:methylation"/>
    <property type="evidence" value="ECO:0007669"/>
    <property type="project" value="UniProtKB-KW"/>
</dbReference>
<dbReference type="GeneID" id="66852715"/>
<dbReference type="InterPro" id="IPR013216">
    <property type="entry name" value="Methyltransf_11"/>
</dbReference>
<organism evidence="2 3">
    <name type="scientific">Streptomyces rimosus subsp. rimosus (strain ATCC 10970 / DSM 40260 / JCM 4667 / NRRL 2234)</name>
    <dbReference type="NCBI Taxonomy" id="1265868"/>
    <lineage>
        <taxon>Bacteria</taxon>
        <taxon>Bacillati</taxon>
        <taxon>Actinomycetota</taxon>
        <taxon>Actinomycetes</taxon>
        <taxon>Kitasatosporales</taxon>
        <taxon>Streptomycetaceae</taxon>
        <taxon>Streptomyces</taxon>
    </lineage>
</organism>
<keyword evidence="2" id="KW-0489">Methyltransferase</keyword>
<dbReference type="PANTHER" id="PTHR43591">
    <property type="entry name" value="METHYLTRANSFERASE"/>
    <property type="match status" value="1"/>
</dbReference>
<protein>
    <submittedName>
        <fullName evidence="2">Class I SAM-dependent methyltransferase</fullName>
    </submittedName>
</protein>
<keyword evidence="2" id="KW-0808">Transferase</keyword>
<dbReference type="SUPFAM" id="SSF53335">
    <property type="entry name" value="S-adenosyl-L-methionine-dependent methyltransferases"/>
    <property type="match status" value="1"/>
</dbReference>
<dbReference type="GO" id="GO:0008757">
    <property type="term" value="F:S-adenosylmethionine-dependent methyltransferase activity"/>
    <property type="evidence" value="ECO:0007669"/>
    <property type="project" value="InterPro"/>
</dbReference>
<name>A0A8A1UJQ6_STRR1</name>
<dbReference type="AlphaFoldDB" id="A0A8A1UJQ6"/>
<dbReference type="InterPro" id="IPR029063">
    <property type="entry name" value="SAM-dependent_MTases_sf"/>
</dbReference>
<gene>
    <name evidence="2" type="ORF">SRIM_002280</name>
</gene>
<reference evidence="2" key="1">
    <citation type="submission" date="2012-12" db="EMBL/GenBank/DDBJ databases">
        <authorList>
            <person name="Pethick F.E."/>
            <person name="MacFadyen A.C."/>
            <person name="Tang Z."/>
            <person name="Sangal V."/>
            <person name="Tze-Tze L."/>
            <person name="Chu J."/>
            <person name="Guo M."/>
            <person name="Kirby R."/>
            <person name="Hoskisson P.A."/>
            <person name="Herron P.R."/>
            <person name="Hunter I.S."/>
        </authorList>
    </citation>
    <scope>NUCLEOTIDE SEQUENCE</scope>
    <source>
        <strain evidence="2">ATCC 10970</strain>
    </source>
</reference>
<accession>A0A8A1UJQ6</accession>
<evidence type="ECO:0000313" key="2">
    <source>
        <dbReference type="EMBL" id="QST79152.1"/>
    </source>
</evidence>
<sequence length="353" mass="39219">MKAQSLVHALRDTAYLDGIDVGAYLDLVREQHPQLYAELDFGRDGAQQALASLAQVFNEFETDDRDNGRGDSYRRAQQNIAVRMTGIRRLFELAGGVQDVRDLPPTWRILDLLAGDGLLTRALRVLAPQVRDGVISSDIARTMVTAALAAGLPAIRQDARFLFIRSTTMDAVILAYGSHHVPSDDRTTVFQEAARVLRPGGRFVVHDFEEGSPSARWFSEAVHRHSAAGHPYRHFTAEELRRGLGAAGLRGIRVHRVYDPFIMRAATREDAAGQLADYMHDMYGLCGLDRGDATRETVRARVWHLCEECFCFGPHDGGADHTDTWPRHPAVYRVGGQWVAEIPRIALVGVGEK</sequence>
<dbReference type="EMBL" id="CP048261">
    <property type="protein sequence ID" value="QST79152.1"/>
    <property type="molecule type" value="Genomic_DNA"/>
</dbReference>
<evidence type="ECO:0000259" key="1">
    <source>
        <dbReference type="Pfam" id="PF08241"/>
    </source>
</evidence>
<proteinExistence type="predicted"/>
<dbReference type="Proteomes" id="UP000011074">
    <property type="component" value="Chromosome"/>
</dbReference>